<keyword evidence="1" id="KW-0812">Transmembrane</keyword>
<keyword evidence="1" id="KW-1133">Transmembrane helix</keyword>
<feature type="transmembrane region" description="Helical" evidence="1">
    <location>
        <begin position="364"/>
        <end position="382"/>
    </location>
</feature>
<feature type="transmembrane region" description="Helical" evidence="1">
    <location>
        <begin position="330"/>
        <end position="352"/>
    </location>
</feature>
<evidence type="ECO:0008006" key="4">
    <source>
        <dbReference type="Google" id="ProtNLM"/>
    </source>
</evidence>
<proteinExistence type="predicted"/>
<comment type="caution">
    <text evidence="2">The sequence shown here is derived from an EMBL/GenBank/DDBJ whole genome shotgun (WGS) entry which is preliminary data.</text>
</comment>
<dbReference type="OrthoDB" id="1997548at2"/>
<dbReference type="Proteomes" id="UP000019365">
    <property type="component" value="Unassembled WGS sequence"/>
</dbReference>
<dbReference type="RefSeq" id="WP_037299978.1">
    <property type="nucleotide sequence ID" value="NZ_ATAX01000028.1"/>
</dbReference>
<evidence type="ECO:0000313" key="2">
    <source>
        <dbReference type="EMBL" id="EWM52859.1"/>
    </source>
</evidence>
<evidence type="ECO:0000313" key="3">
    <source>
        <dbReference type="Proteomes" id="UP000019365"/>
    </source>
</evidence>
<dbReference type="EMBL" id="ATAX01000028">
    <property type="protein sequence ID" value="EWM52859.1"/>
    <property type="molecule type" value="Genomic_DNA"/>
</dbReference>
<organism evidence="2 3">
    <name type="scientific">Ruminococcus flavefaciens 007c</name>
    <dbReference type="NCBI Taxonomy" id="1341157"/>
    <lineage>
        <taxon>Bacteria</taxon>
        <taxon>Bacillati</taxon>
        <taxon>Bacillota</taxon>
        <taxon>Clostridia</taxon>
        <taxon>Eubacteriales</taxon>
        <taxon>Oscillospiraceae</taxon>
        <taxon>Ruminococcus</taxon>
    </lineage>
</organism>
<evidence type="ECO:0000256" key="1">
    <source>
        <dbReference type="SAM" id="Phobius"/>
    </source>
</evidence>
<dbReference type="eggNOG" id="ENOG5033E7M">
    <property type="taxonomic scope" value="Bacteria"/>
</dbReference>
<accession>W7UMR5</accession>
<reference evidence="2 3" key="1">
    <citation type="journal article" date="2014" name="PLoS ONE">
        <title>Rumen cellulosomics: divergent fiber-degrading strategies revealed by comparative genome-wide analysis of six ruminococcal strains.</title>
        <authorList>
            <person name="Dassa B."/>
            <person name="Borovok I."/>
            <person name="Ruimy-Israeli V."/>
            <person name="Lamed R."/>
            <person name="Flint H.J."/>
            <person name="Duncan S.H."/>
            <person name="Henrissat B."/>
            <person name="Coutinho P."/>
            <person name="Morrison M."/>
            <person name="Mosoni P."/>
            <person name="Yeoman C.J."/>
            <person name="White B.A."/>
            <person name="Bayer E.A."/>
        </authorList>
    </citation>
    <scope>NUCLEOTIDE SEQUENCE [LARGE SCALE GENOMIC DNA]</scope>
    <source>
        <strain evidence="2 3">007c</strain>
    </source>
</reference>
<gene>
    <name evidence="2" type="ORF">RF007C_14690</name>
</gene>
<protein>
    <recommendedName>
        <fullName evidence="4">Glycosyltransferase RgtA/B/C/D-like domain-containing protein</fullName>
    </recommendedName>
</protein>
<keyword evidence="3" id="KW-1185">Reference proteome</keyword>
<feature type="transmembrane region" description="Helical" evidence="1">
    <location>
        <begin position="148"/>
        <end position="167"/>
    </location>
</feature>
<dbReference type="AlphaFoldDB" id="W7UMR5"/>
<dbReference type="PATRIC" id="fig|1341157.4.peg.2332"/>
<feature type="transmembrane region" description="Helical" evidence="1">
    <location>
        <begin position="196"/>
        <end position="212"/>
    </location>
</feature>
<feature type="transmembrane region" description="Helical" evidence="1">
    <location>
        <begin position="18"/>
        <end position="36"/>
    </location>
</feature>
<feature type="transmembrane region" description="Helical" evidence="1">
    <location>
        <begin position="124"/>
        <end position="142"/>
    </location>
</feature>
<sequence length="715" mass="80242">MNEKTKQKRRLPAFDPRYIVTLILAAVIFILNYRIVGKCYSPFVYNDEMGYWMHAAEFAGLDWRGVSGTVAWYSYGYSLLLAPLVKLIKDTVVLYRAALIMNILMDEICYFMYVYIIRRLFPKLGIIPASVAAAAGMLYTSYQFNAGVAFSETALLMAATIVVFLMVRILEKPTYLNTACLGIASAYMYMVHNRTIGIVASVVFVVFIAAVCRKIKLRHSGAFLITLIAGFIADKLIKGHLVSVLWDSGASGNDAGSVFGRMKTAVSSVSGFKRLLGVMAGQGFAVSAGSFCLVLFAILVMVRKGGIGFFKAGKAVKGGKKLSEVADSRFLMFLFIFCAFAATYLISCIFMIEFKRIDHVLYTRYFDILVGLFIMSGICFLFEAEKWDLFLMMLVPFIMRIGASGANRTMPLVEDLTFNKVCAPPICKLFELSERNFHAYISYAVSWFFVLAAISWFLRWKKLSIYVCSAVCAVLFIANTPSAQLAITVNQKAYEGDRALCERVKELPEKHIYVMPDAGTFISFLQYEMNDVRIDIAKSPETFSEDGYLFASVGNVVDLMGHEIIDRSDRHILYSAEKTGSYDNRIPLDMMSVFDSSCYVESEDMIESAPEFNYLCYGPYMHLDKGSYTFSLDLDFDDMNKAEEIGYAEINSDGGQTVYVHEEITPDMLDKDGKLELELDADLDRDVSGVEIVVFLYDPETIYAQLNSIEVKTED</sequence>
<feature type="transmembrane region" description="Helical" evidence="1">
    <location>
        <begin position="440"/>
        <end position="458"/>
    </location>
</feature>
<feature type="transmembrane region" description="Helical" evidence="1">
    <location>
        <begin position="283"/>
        <end position="302"/>
    </location>
</feature>
<keyword evidence="1" id="KW-0472">Membrane</keyword>
<name>W7UMR5_RUMFL</name>
<feature type="transmembrane region" description="Helical" evidence="1">
    <location>
        <begin position="465"/>
        <end position="487"/>
    </location>
</feature>
<feature type="transmembrane region" description="Helical" evidence="1">
    <location>
        <begin position="93"/>
        <end position="117"/>
    </location>
</feature>